<dbReference type="EMBL" id="JAGFNK010000075">
    <property type="protein sequence ID" value="KAI9508961.1"/>
    <property type="molecule type" value="Genomic_DNA"/>
</dbReference>
<name>A0ACC0UBF7_9AGAM</name>
<dbReference type="Proteomes" id="UP001207468">
    <property type="component" value="Unassembled WGS sequence"/>
</dbReference>
<organism evidence="1 2">
    <name type="scientific">Russula earlei</name>
    <dbReference type="NCBI Taxonomy" id="71964"/>
    <lineage>
        <taxon>Eukaryota</taxon>
        <taxon>Fungi</taxon>
        <taxon>Dikarya</taxon>
        <taxon>Basidiomycota</taxon>
        <taxon>Agaricomycotina</taxon>
        <taxon>Agaricomycetes</taxon>
        <taxon>Russulales</taxon>
        <taxon>Russulaceae</taxon>
        <taxon>Russula</taxon>
    </lineage>
</organism>
<evidence type="ECO:0000313" key="1">
    <source>
        <dbReference type="EMBL" id="KAI9508961.1"/>
    </source>
</evidence>
<protein>
    <submittedName>
        <fullName evidence="1">Uncharacterized protein</fullName>
    </submittedName>
</protein>
<proteinExistence type="predicted"/>
<sequence>MAFTIFFPPKFRRQSVMLQTLHEDGEDFRDRERAAAIVYLRTDLPQVHKDIRLNTRVCKHSWAIIDAVYERKVNLSLSSMTQRVAPKPVASGKNAKRKKLAQSDDGSGNETLRN</sequence>
<keyword evidence="2" id="KW-1185">Reference proteome</keyword>
<comment type="caution">
    <text evidence="1">The sequence shown here is derived from an EMBL/GenBank/DDBJ whole genome shotgun (WGS) entry which is preliminary data.</text>
</comment>
<evidence type="ECO:0000313" key="2">
    <source>
        <dbReference type="Proteomes" id="UP001207468"/>
    </source>
</evidence>
<reference evidence="1" key="1">
    <citation type="submission" date="2021-03" db="EMBL/GenBank/DDBJ databases">
        <title>Evolutionary priming and transition to the ectomycorrhizal habit in an iconic lineage of mushroom-forming fungi: is preadaptation a requirement?</title>
        <authorList>
            <consortium name="DOE Joint Genome Institute"/>
            <person name="Looney B.P."/>
            <person name="Miyauchi S."/>
            <person name="Morin E."/>
            <person name="Drula E."/>
            <person name="Courty P.E."/>
            <person name="Chicoki N."/>
            <person name="Fauchery L."/>
            <person name="Kohler A."/>
            <person name="Kuo A."/>
            <person name="LaButti K."/>
            <person name="Pangilinan J."/>
            <person name="Lipzen A."/>
            <person name="Riley R."/>
            <person name="Andreopoulos W."/>
            <person name="He G."/>
            <person name="Johnson J."/>
            <person name="Barry K.W."/>
            <person name="Grigoriev I.V."/>
            <person name="Nagy L."/>
            <person name="Hibbett D."/>
            <person name="Henrissat B."/>
            <person name="Matheny P.B."/>
            <person name="Labbe J."/>
            <person name="Martin A.F."/>
        </authorList>
    </citation>
    <scope>NUCLEOTIDE SEQUENCE</scope>
    <source>
        <strain evidence="1">BPL698</strain>
    </source>
</reference>
<gene>
    <name evidence="1" type="ORF">F5148DRAFT_1375463</name>
</gene>
<accession>A0ACC0UBF7</accession>